<keyword evidence="6 8" id="KW-0472">Membrane</keyword>
<dbReference type="Gene3D" id="1.20.1070.10">
    <property type="entry name" value="Rhodopsin 7-helix transmembrane proteins"/>
    <property type="match status" value="1"/>
</dbReference>
<comment type="similarity">
    <text evidence="7">Belongs to the G-protein coupled receptor 1 family.</text>
</comment>
<organism evidence="11 12">
    <name type="scientific">Macrostomum lignano</name>
    <dbReference type="NCBI Taxonomy" id="282301"/>
    <lineage>
        <taxon>Eukaryota</taxon>
        <taxon>Metazoa</taxon>
        <taxon>Spiralia</taxon>
        <taxon>Lophotrochozoa</taxon>
        <taxon>Platyhelminthes</taxon>
        <taxon>Rhabditophora</taxon>
        <taxon>Macrostomorpha</taxon>
        <taxon>Macrostomida</taxon>
        <taxon>Macrostomidae</taxon>
        <taxon>Macrostomum</taxon>
    </lineage>
</organism>
<dbReference type="Pfam" id="PF00001">
    <property type="entry name" value="7tm_1"/>
    <property type="match status" value="1"/>
</dbReference>
<feature type="domain" description="G-protein coupled receptors family 1 profile" evidence="10">
    <location>
        <begin position="1"/>
        <end position="87"/>
    </location>
</feature>
<feature type="transmembrane region" description="Helical" evidence="8">
    <location>
        <begin position="277"/>
        <end position="301"/>
    </location>
</feature>
<feature type="transmembrane region" description="Helical" evidence="8">
    <location>
        <begin position="403"/>
        <end position="422"/>
    </location>
</feature>
<feature type="transmembrane region" description="Helical" evidence="8">
    <location>
        <begin position="515"/>
        <end position="535"/>
    </location>
</feature>
<keyword evidence="11" id="KW-1185">Reference proteome</keyword>
<dbReference type="GO" id="GO:0016020">
    <property type="term" value="C:membrane"/>
    <property type="evidence" value="ECO:0007669"/>
    <property type="project" value="UniProtKB-SubCell"/>
</dbReference>
<accession>A0A1I8F620</accession>
<evidence type="ECO:0000313" key="11">
    <source>
        <dbReference type="Proteomes" id="UP000095280"/>
    </source>
</evidence>
<evidence type="ECO:0000313" key="12">
    <source>
        <dbReference type="WBParaSite" id="maker-unitig_20603-snap-gene-0.2-mRNA-1"/>
    </source>
</evidence>
<dbReference type="PANTHER" id="PTHR31326:SF1">
    <property type="entry name" value="PROTEIN CLT2, CHLOROPLASTIC"/>
    <property type="match status" value="1"/>
</dbReference>
<feature type="transmembrane region" description="Helical" evidence="8">
    <location>
        <begin position="206"/>
        <end position="223"/>
    </location>
</feature>
<reference evidence="12" key="1">
    <citation type="submission" date="2016-11" db="UniProtKB">
        <authorList>
            <consortium name="WormBaseParasite"/>
        </authorList>
    </citation>
    <scope>IDENTIFICATION</scope>
</reference>
<feature type="transmembrane region" description="Helical" evidence="8">
    <location>
        <begin position="362"/>
        <end position="383"/>
    </location>
</feature>
<dbReference type="AlphaFoldDB" id="A0A1I8F620"/>
<sequence length="686" mass="74216">MQRPALCIFVASLCLTACYCSLLSLGAIAINRYIHICHPARYRSVFTRRSTLATCAALWIVSFLLEMPNFLGWGGHAYDWKRTSPACGTAWPPGPTPSSSASLPLASPPSCAHSNSSVNFLVYGLTNREFLRGYQEALRRLAAACHLGGRSSRVAAEPDRNSSPVASALLLSTFCFAKLSQLNRREPLKETMSSSEQQTSSHSRRVLLLNLFFGFLAVAGQVGQNVSLPLWIDSGNSSAGGELSADPPLLLEEEEPLQQWVGGGPANCTVGRSIDSYFVYTFACTSFVLIFGLLLIPIKLLSPSSLDRRSALPPARALPHRLLRRPQRGVLVVFASSGKRTLPALQPILSNFMIPLSVTFRLGAAAQGLAALGVFLALVVSLLPMVPSLGAETEGGARGIGRVLWPVVFMLGFVPAAVMNVLQEKWLKHRLEAAGGGQLNLIFFLFSTSCYQLLTALALFWVDILGDSWRFGVSCFFGGDGCPADSGVRGAMFIGMYTVSYIGGGLMLRYAEGATLLAVVSALVTPLGFLFWTFFQEDPFQFHIQTSYTTWFALASLSLMVPAILAYNWRSEAATKPGGCSFRLMKPMRLATQKPLGSTAGTNIEPRGAVAQRFSAAALGMPAAQARFKCSHINLGLNWNLGLASARRAAVGNREIDSISGLPWPPHPRWEPEFLTGQRQSIPTQL</sequence>
<feature type="transmembrane region" description="Helical" evidence="8">
    <location>
        <begin position="50"/>
        <end position="72"/>
    </location>
</feature>
<keyword evidence="7" id="KW-0297">G-protein coupled receptor</keyword>
<comment type="similarity">
    <text evidence="2">Belongs to the CRT-like transporter family.</text>
</comment>
<dbReference type="CDD" id="cd00637">
    <property type="entry name" value="7tm_classA_rhodopsin-like"/>
    <property type="match status" value="1"/>
</dbReference>
<dbReference type="PROSITE" id="PS50262">
    <property type="entry name" value="G_PROTEIN_RECEP_F1_2"/>
    <property type="match status" value="1"/>
</dbReference>
<feature type="signal peptide" evidence="9">
    <location>
        <begin position="1"/>
        <end position="20"/>
    </location>
</feature>
<dbReference type="PRINTS" id="PR00237">
    <property type="entry name" value="GPCRRHODOPSN"/>
</dbReference>
<feature type="transmembrane region" description="Helical" evidence="8">
    <location>
        <begin position="490"/>
        <end position="508"/>
    </location>
</feature>
<evidence type="ECO:0000256" key="4">
    <source>
        <dbReference type="ARBA" id="ARBA00022692"/>
    </source>
</evidence>
<keyword evidence="9" id="KW-0732">Signal</keyword>
<dbReference type="InterPro" id="IPR000276">
    <property type="entry name" value="GPCR_Rhodpsn"/>
</dbReference>
<keyword evidence="4 7" id="KW-0812">Transmembrane</keyword>
<comment type="subcellular location">
    <subcellularLocation>
        <location evidence="1">Membrane</location>
        <topology evidence="1">Multi-pass membrane protein</topology>
    </subcellularLocation>
</comment>
<dbReference type="PROSITE" id="PS00237">
    <property type="entry name" value="G_PROTEIN_RECEP_F1_1"/>
    <property type="match status" value="1"/>
</dbReference>
<feature type="chain" id="PRO_5009318565" evidence="9">
    <location>
        <begin position="21"/>
        <end position="686"/>
    </location>
</feature>
<dbReference type="InterPro" id="IPR013936">
    <property type="entry name" value="CRT-like"/>
</dbReference>
<evidence type="ECO:0000259" key="10">
    <source>
        <dbReference type="PROSITE" id="PS50262"/>
    </source>
</evidence>
<dbReference type="PANTHER" id="PTHR31326">
    <property type="entry name" value="PROTEIN CLT2, CHLOROPLASTIC"/>
    <property type="match status" value="1"/>
</dbReference>
<dbReference type="SUPFAM" id="SSF81321">
    <property type="entry name" value="Family A G protein-coupled receptor-like"/>
    <property type="match status" value="1"/>
</dbReference>
<evidence type="ECO:0000256" key="3">
    <source>
        <dbReference type="ARBA" id="ARBA00022448"/>
    </source>
</evidence>
<dbReference type="Proteomes" id="UP000095280">
    <property type="component" value="Unplaced"/>
</dbReference>
<name>A0A1I8F620_9PLAT</name>
<protein>
    <submittedName>
        <fullName evidence="12">G_PROTEIN_RECEP_F1_2 domain-containing protein</fullName>
    </submittedName>
</protein>
<evidence type="ECO:0000256" key="1">
    <source>
        <dbReference type="ARBA" id="ARBA00004141"/>
    </source>
</evidence>
<feature type="transmembrane region" description="Helical" evidence="8">
    <location>
        <begin position="442"/>
        <end position="462"/>
    </location>
</feature>
<dbReference type="InterPro" id="IPR017452">
    <property type="entry name" value="GPCR_Rhodpsn_7TM"/>
</dbReference>
<dbReference type="WBParaSite" id="maker-unitig_20603-snap-gene-0.2-mRNA-1">
    <property type="protein sequence ID" value="maker-unitig_20603-snap-gene-0.2-mRNA-1"/>
    <property type="gene ID" value="maker-unitig_20603-snap-gene-0.2"/>
</dbReference>
<keyword evidence="5 8" id="KW-1133">Transmembrane helix</keyword>
<dbReference type="GO" id="GO:0004930">
    <property type="term" value="F:G protein-coupled receptor activity"/>
    <property type="evidence" value="ECO:0007669"/>
    <property type="project" value="UniProtKB-KW"/>
</dbReference>
<keyword evidence="3" id="KW-0813">Transport</keyword>
<evidence type="ECO:0000256" key="9">
    <source>
        <dbReference type="SAM" id="SignalP"/>
    </source>
</evidence>
<feature type="transmembrane region" description="Helical" evidence="8">
    <location>
        <begin position="547"/>
        <end position="567"/>
    </location>
</feature>
<proteinExistence type="inferred from homology"/>
<evidence type="ECO:0000256" key="8">
    <source>
        <dbReference type="SAM" id="Phobius"/>
    </source>
</evidence>
<evidence type="ECO:0000256" key="7">
    <source>
        <dbReference type="RuleBase" id="RU000688"/>
    </source>
</evidence>
<keyword evidence="7" id="KW-0675">Receptor</keyword>
<evidence type="ECO:0000256" key="6">
    <source>
        <dbReference type="ARBA" id="ARBA00023136"/>
    </source>
</evidence>
<evidence type="ECO:0000256" key="2">
    <source>
        <dbReference type="ARBA" id="ARBA00006690"/>
    </source>
</evidence>
<keyword evidence="7" id="KW-0807">Transducer</keyword>
<evidence type="ECO:0000256" key="5">
    <source>
        <dbReference type="ARBA" id="ARBA00022989"/>
    </source>
</evidence>